<dbReference type="RefSeq" id="WP_207704588.1">
    <property type="nucleotide sequence ID" value="NZ_JAFREL020000001.1"/>
</dbReference>
<sequence>MSLAVFDIGGTAVKHGLWINGRLTKVDSFATPQNYEALLEKFRQTIQQYDQPIEGAAISSPGAVDVAKRQILGISAIEYIHHRPIFDELESCLNLPVAIENDANCAGIAEVELGAGRDAQNMVFVVLGTGVGGAIFIQRQLYKGSNLFGGEFGLMKSMDTQTFSQKGTLVKAANFYTKQTAKAVEGKDLFWLSEAGDQLAANYLDDMYQRIANNLYNIQVTLDPELIILGGGVSKRPELAEEIAGRLKHLLKEEQVEEIMPQVRCCAFQNDANLIGAALNFERTFAKNEK</sequence>
<dbReference type="Gene3D" id="3.30.420.40">
    <property type="match status" value="2"/>
</dbReference>
<dbReference type="PANTHER" id="PTHR18964:SF170">
    <property type="entry name" value="SUGAR KINASE"/>
    <property type="match status" value="1"/>
</dbReference>
<evidence type="ECO:0000256" key="1">
    <source>
        <dbReference type="ARBA" id="ARBA00006479"/>
    </source>
</evidence>
<organism evidence="2 3">
    <name type="scientific">Candidatus Enterococcus ferrettii</name>
    <dbReference type="NCBI Taxonomy" id="2815324"/>
    <lineage>
        <taxon>Bacteria</taxon>
        <taxon>Bacillati</taxon>
        <taxon>Bacillota</taxon>
        <taxon>Bacilli</taxon>
        <taxon>Lactobacillales</taxon>
        <taxon>Enterococcaceae</taxon>
        <taxon>Enterococcus</taxon>
    </lineage>
</organism>
<evidence type="ECO:0008006" key="4">
    <source>
        <dbReference type="Google" id="ProtNLM"/>
    </source>
</evidence>
<reference evidence="2 3" key="1">
    <citation type="submission" date="2021-03" db="EMBL/GenBank/DDBJ databases">
        <authorList>
            <person name="Gilmore M.S."/>
            <person name="Schwartzman J."/>
            <person name="Van Tyne D."/>
            <person name="Martin M."/>
            <person name="Earl A.M."/>
            <person name="Manson A.L."/>
            <person name="Straub T."/>
            <person name="Salamzade R."/>
            <person name="Saavedra J."/>
            <person name="Lebreton F."/>
            <person name="Prichula J."/>
            <person name="Schaufler K."/>
            <person name="Gaca A."/>
            <person name="Sgardioli B."/>
            <person name="Wagenaar J."/>
            <person name="Strong T."/>
        </authorList>
    </citation>
    <scope>NUCLEOTIDE SEQUENCE [LARGE SCALE GENOMIC DNA]</scope>
    <source>
        <strain evidence="2 3">665A</strain>
    </source>
</reference>
<comment type="caution">
    <text evidence="2">The sequence shown here is derived from an EMBL/GenBank/DDBJ whole genome shotgun (WGS) entry which is preliminary data.</text>
</comment>
<dbReference type="Proteomes" id="UP000664357">
    <property type="component" value="Unassembled WGS sequence"/>
</dbReference>
<protein>
    <recommendedName>
        <fullName evidence="4">ROK family protein</fullName>
    </recommendedName>
</protein>
<comment type="similarity">
    <text evidence="1">Belongs to the ROK (NagC/XylR) family.</text>
</comment>
<evidence type="ECO:0000313" key="2">
    <source>
        <dbReference type="EMBL" id="MEO1769252.1"/>
    </source>
</evidence>
<reference evidence="2 3" key="2">
    <citation type="submission" date="2024-02" db="EMBL/GenBank/DDBJ databases">
        <title>The Genome Sequence of Enterococcus sp. DIV0159.</title>
        <authorList>
            <person name="Earl A."/>
            <person name="Manson A."/>
            <person name="Gilmore M."/>
            <person name="Sanders J."/>
            <person name="Shea T."/>
            <person name="Howe W."/>
            <person name="Livny J."/>
            <person name="Cuomo C."/>
            <person name="Neafsey D."/>
            <person name="Birren B."/>
        </authorList>
    </citation>
    <scope>NUCLEOTIDE SEQUENCE [LARGE SCALE GENOMIC DNA]</scope>
    <source>
        <strain evidence="2 3">665A</strain>
    </source>
</reference>
<accession>A0ABV0EPF2</accession>
<dbReference type="CDD" id="cd24152">
    <property type="entry name" value="ASKHA_NBD_ROK-like"/>
    <property type="match status" value="1"/>
</dbReference>
<dbReference type="InterPro" id="IPR043129">
    <property type="entry name" value="ATPase_NBD"/>
</dbReference>
<keyword evidence="3" id="KW-1185">Reference proteome</keyword>
<gene>
    <name evidence="2" type="ORF">JZO67_001203</name>
</gene>
<name>A0ABV0EPF2_9ENTE</name>
<dbReference type="PANTHER" id="PTHR18964">
    <property type="entry name" value="ROK (REPRESSOR, ORF, KINASE) FAMILY"/>
    <property type="match status" value="1"/>
</dbReference>
<proteinExistence type="inferred from homology"/>
<evidence type="ECO:0000313" key="3">
    <source>
        <dbReference type="Proteomes" id="UP000664357"/>
    </source>
</evidence>
<dbReference type="InterPro" id="IPR000600">
    <property type="entry name" value="ROK"/>
</dbReference>
<dbReference type="Pfam" id="PF00480">
    <property type="entry name" value="ROK"/>
    <property type="match status" value="1"/>
</dbReference>
<dbReference type="SUPFAM" id="SSF53067">
    <property type="entry name" value="Actin-like ATPase domain"/>
    <property type="match status" value="1"/>
</dbReference>
<dbReference type="EMBL" id="JAFREL020000001">
    <property type="protein sequence ID" value="MEO1769252.1"/>
    <property type="molecule type" value="Genomic_DNA"/>
</dbReference>